<protein>
    <submittedName>
        <fullName evidence="2">Uncharacterized protein</fullName>
    </submittedName>
</protein>
<accession>A0A8A1LTA5</accession>
<evidence type="ECO:0000256" key="1">
    <source>
        <dbReference type="SAM" id="MobiDB-lite"/>
    </source>
</evidence>
<gene>
    <name evidence="2" type="ORF">I7I53_04770</name>
</gene>
<dbReference type="VEuPathDB" id="FungiDB:I7I53_04770"/>
<proteinExistence type="predicted"/>
<evidence type="ECO:0000313" key="3">
    <source>
        <dbReference type="Proteomes" id="UP000663419"/>
    </source>
</evidence>
<dbReference type="Proteomes" id="UP000663419">
    <property type="component" value="Chromosome 5"/>
</dbReference>
<dbReference type="EMBL" id="CP069106">
    <property type="protein sequence ID" value="QSS56530.1"/>
    <property type="molecule type" value="Genomic_DNA"/>
</dbReference>
<feature type="region of interest" description="Disordered" evidence="1">
    <location>
        <begin position="25"/>
        <end position="54"/>
    </location>
</feature>
<dbReference type="AlphaFoldDB" id="A0A8A1LTA5"/>
<evidence type="ECO:0000313" key="2">
    <source>
        <dbReference type="EMBL" id="QSS56530.1"/>
    </source>
</evidence>
<organism evidence="2 3">
    <name type="scientific">Ajellomyces capsulatus (strain H88)</name>
    <name type="common">Darling's disease fungus</name>
    <name type="synonym">Histoplasma capsulatum</name>
    <dbReference type="NCBI Taxonomy" id="544711"/>
    <lineage>
        <taxon>Eukaryota</taxon>
        <taxon>Fungi</taxon>
        <taxon>Dikarya</taxon>
        <taxon>Ascomycota</taxon>
        <taxon>Pezizomycotina</taxon>
        <taxon>Eurotiomycetes</taxon>
        <taxon>Eurotiomycetidae</taxon>
        <taxon>Onygenales</taxon>
        <taxon>Ajellomycetaceae</taxon>
        <taxon>Histoplasma</taxon>
    </lineage>
</organism>
<name>A0A8A1LTA5_AJEC8</name>
<feature type="compositionally biased region" description="Polar residues" evidence="1">
    <location>
        <begin position="32"/>
        <end position="54"/>
    </location>
</feature>
<reference evidence="2" key="1">
    <citation type="submission" date="2021-01" db="EMBL/GenBank/DDBJ databases">
        <title>Chromosome-level genome assembly of a human fungal pathogen reveals clustering of transcriptionally co-regulated genes.</title>
        <authorList>
            <person name="Voorhies M."/>
            <person name="Cohen S."/>
            <person name="Shea T.P."/>
            <person name="Petrus S."/>
            <person name="Munoz J.F."/>
            <person name="Poplawski S."/>
            <person name="Goldman W.E."/>
            <person name="Michael T."/>
            <person name="Cuomo C.A."/>
            <person name="Sil A."/>
            <person name="Beyhan S."/>
        </authorList>
    </citation>
    <scope>NUCLEOTIDE SEQUENCE</scope>
    <source>
        <strain evidence="2">H88</strain>
    </source>
</reference>
<sequence length="102" mass="11602">MKIDPNQEMDDAPLRTAMAIVCVPSSERHTSRAGNQPSNSGYQQTSSPSLPFQLTRQRADRQVDLIWHVKEDDESLSPFIHSFRRVPLTIDHLLDITSTQSR</sequence>